<comment type="caution">
    <text evidence="2">The sequence shown here is derived from an EMBL/GenBank/DDBJ whole genome shotgun (WGS) entry which is preliminary data.</text>
</comment>
<gene>
    <name evidence="2" type="ORF">PGT21_020716</name>
</gene>
<accession>A0A5B0NLX4</accession>
<protein>
    <submittedName>
        <fullName evidence="2">Uncharacterized protein</fullName>
    </submittedName>
</protein>
<reference evidence="2 3" key="1">
    <citation type="submission" date="2019-05" db="EMBL/GenBank/DDBJ databases">
        <title>Emergence of the Ug99 lineage of the wheat stem rust pathogen through somatic hybridization.</title>
        <authorList>
            <person name="Li F."/>
            <person name="Upadhyaya N.M."/>
            <person name="Sperschneider J."/>
            <person name="Matny O."/>
            <person name="Nguyen-Phuc H."/>
            <person name="Mago R."/>
            <person name="Raley C."/>
            <person name="Miller M.E."/>
            <person name="Silverstein K.A.T."/>
            <person name="Henningsen E."/>
            <person name="Hirsch C.D."/>
            <person name="Visser B."/>
            <person name="Pretorius Z.A."/>
            <person name="Steffenson B.J."/>
            <person name="Schwessinger B."/>
            <person name="Dodds P.N."/>
            <person name="Figueroa M."/>
        </authorList>
    </citation>
    <scope>NUCLEOTIDE SEQUENCE [LARGE SCALE GENOMIC DNA]</scope>
    <source>
        <strain evidence="2">21-0</strain>
    </source>
</reference>
<keyword evidence="3" id="KW-1185">Reference proteome</keyword>
<name>A0A5B0NLX4_PUCGR</name>
<dbReference type="AlphaFoldDB" id="A0A5B0NLX4"/>
<evidence type="ECO:0000313" key="3">
    <source>
        <dbReference type="Proteomes" id="UP000324748"/>
    </source>
</evidence>
<dbReference type="EMBL" id="VSWC01000093">
    <property type="protein sequence ID" value="KAA1089514.1"/>
    <property type="molecule type" value="Genomic_DNA"/>
</dbReference>
<evidence type="ECO:0000256" key="1">
    <source>
        <dbReference type="SAM" id="SignalP"/>
    </source>
</evidence>
<dbReference type="Proteomes" id="UP000324748">
    <property type="component" value="Unassembled WGS sequence"/>
</dbReference>
<organism evidence="2 3">
    <name type="scientific">Puccinia graminis f. sp. tritici</name>
    <dbReference type="NCBI Taxonomy" id="56615"/>
    <lineage>
        <taxon>Eukaryota</taxon>
        <taxon>Fungi</taxon>
        <taxon>Dikarya</taxon>
        <taxon>Basidiomycota</taxon>
        <taxon>Pucciniomycotina</taxon>
        <taxon>Pucciniomycetes</taxon>
        <taxon>Pucciniales</taxon>
        <taxon>Pucciniaceae</taxon>
        <taxon>Puccinia</taxon>
    </lineage>
</organism>
<dbReference type="OrthoDB" id="10323536at2759"/>
<feature type="signal peptide" evidence="1">
    <location>
        <begin position="1"/>
        <end position="21"/>
    </location>
</feature>
<keyword evidence="1" id="KW-0732">Signal</keyword>
<evidence type="ECO:0000313" key="2">
    <source>
        <dbReference type="EMBL" id="KAA1089514.1"/>
    </source>
</evidence>
<proteinExistence type="predicted"/>
<feature type="chain" id="PRO_5022760437" evidence="1">
    <location>
        <begin position="22"/>
        <end position="82"/>
    </location>
</feature>
<sequence>MQIVKAAILLVSSIGFKVALGCQPGYEVGCAMRPAYASAYSAVTPGIPCIHQRQFEVCCPAGVLQQHIERKDLGPLRCKDNR</sequence>